<evidence type="ECO:0000313" key="4">
    <source>
        <dbReference type="Proteomes" id="UP001215280"/>
    </source>
</evidence>
<keyword evidence="2" id="KW-0732">Signal</keyword>
<feature type="compositionally biased region" description="Basic and acidic residues" evidence="1">
    <location>
        <begin position="46"/>
        <end position="61"/>
    </location>
</feature>
<evidence type="ECO:0008006" key="5">
    <source>
        <dbReference type="Google" id="ProtNLM"/>
    </source>
</evidence>
<feature type="chain" id="PRO_5042076035" description="Secreted protein" evidence="2">
    <location>
        <begin position="25"/>
        <end position="78"/>
    </location>
</feature>
<gene>
    <name evidence="3" type="ORF">DFH07DRAFT_831076</name>
</gene>
<proteinExistence type="predicted"/>
<keyword evidence="4" id="KW-1185">Reference proteome</keyword>
<evidence type="ECO:0000313" key="3">
    <source>
        <dbReference type="EMBL" id="KAJ7747433.1"/>
    </source>
</evidence>
<dbReference type="EMBL" id="JARJLG010000094">
    <property type="protein sequence ID" value="KAJ7747433.1"/>
    <property type="molecule type" value="Genomic_DNA"/>
</dbReference>
<feature type="signal peptide" evidence="2">
    <location>
        <begin position="1"/>
        <end position="24"/>
    </location>
</feature>
<accession>A0AAD7N6H6</accession>
<protein>
    <recommendedName>
        <fullName evidence="5">Secreted protein</fullName>
    </recommendedName>
</protein>
<reference evidence="3" key="1">
    <citation type="submission" date="2023-03" db="EMBL/GenBank/DDBJ databases">
        <title>Massive genome expansion in bonnet fungi (Mycena s.s.) driven by repeated elements and novel gene families across ecological guilds.</title>
        <authorList>
            <consortium name="Lawrence Berkeley National Laboratory"/>
            <person name="Harder C.B."/>
            <person name="Miyauchi S."/>
            <person name="Viragh M."/>
            <person name="Kuo A."/>
            <person name="Thoen E."/>
            <person name="Andreopoulos B."/>
            <person name="Lu D."/>
            <person name="Skrede I."/>
            <person name="Drula E."/>
            <person name="Henrissat B."/>
            <person name="Morin E."/>
            <person name="Kohler A."/>
            <person name="Barry K."/>
            <person name="LaButti K."/>
            <person name="Morin E."/>
            <person name="Salamov A."/>
            <person name="Lipzen A."/>
            <person name="Mereny Z."/>
            <person name="Hegedus B."/>
            <person name="Baldrian P."/>
            <person name="Stursova M."/>
            <person name="Weitz H."/>
            <person name="Taylor A."/>
            <person name="Grigoriev I.V."/>
            <person name="Nagy L.G."/>
            <person name="Martin F."/>
            <person name="Kauserud H."/>
        </authorList>
    </citation>
    <scope>NUCLEOTIDE SEQUENCE</scope>
    <source>
        <strain evidence="3">CBHHK188m</strain>
    </source>
</reference>
<evidence type="ECO:0000256" key="2">
    <source>
        <dbReference type="SAM" id="SignalP"/>
    </source>
</evidence>
<evidence type="ECO:0000256" key="1">
    <source>
        <dbReference type="SAM" id="MobiDB-lite"/>
    </source>
</evidence>
<feature type="region of interest" description="Disordered" evidence="1">
    <location>
        <begin position="21"/>
        <end position="61"/>
    </location>
</feature>
<organism evidence="3 4">
    <name type="scientific">Mycena maculata</name>
    <dbReference type="NCBI Taxonomy" id="230809"/>
    <lineage>
        <taxon>Eukaryota</taxon>
        <taxon>Fungi</taxon>
        <taxon>Dikarya</taxon>
        <taxon>Basidiomycota</taxon>
        <taxon>Agaricomycotina</taxon>
        <taxon>Agaricomycetes</taxon>
        <taxon>Agaricomycetidae</taxon>
        <taxon>Agaricales</taxon>
        <taxon>Marasmiineae</taxon>
        <taxon>Mycenaceae</taxon>
        <taxon>Mycena</taxon>
    </lineage>
</organism>
<dbReference type="Proteomes" id="UP001215280">
    <property type="component" value="Unassembled WGS sequence"/>
</dbReference>
<dbReference type="AlphaFoldDB" id="A0AAD7N6H6"/>
<name>A0AAD7N6H6_9AGAR</name>
<comment type="caution">
    <text evidence="3">The sequence shown here is derived from an EMBL/GenBank/DDBJ whole genome shotgun (WGS) entry which is preliminary data.</text>
</comment>
<sequence>MWWRGCGIGGPLLIYFIPPASVESGSTDTPRPGARRRNPCGMPDGMHSECSSRDLRPGRNDLRYGSAVRTSVLDKTAR</sequence>